<accession>A0A1E3QFY7</accession>
<evidence type="ECO:0000256" key="1">
    <source>
        <dbReference type="SAM" id="Coils"/>
    </source>
</evidence>
<name>A0A1E3QFY7_LIPST</name>
<evidence type="ECO:0000256" key="2">
    <source>
        <dbReference type="SAM" id="MobiDB-lite"/>
    </source>
</evidence>
<dbReference type="EMBL" id="KV454289">
    <property type="protein sequence ID" value="ODQ76623.1"/>
    <property type="molecule type" value="Genomic_DNA"/>
</dbReference>
<evidence type="ECO:0000313" key="4">
    <source>
        <dbReference type="Proteomes" id="UP000094385"/>
    </source>
</evidence>
<protein>
    <submittedName>
        <fullName evidence="3">Uncharacterized protein</fullName>
    </submittedName>
</protein>
<proteinExistence type="predicted"/>
<keyword evidence="1" id="KW-0175">Coiled coil</keyword>
<sequence length="413" mass="44843">MADDEEAARPEKLAAARKRFEELKKQQDKKPTKKKGAKKGKTDSSEKATTTGSETPERTDSPATVAAGTETPPPPEEPVAVVEEVDDAAGALHEEDQGVDEDANANAHDEYAAVIAELRGRVEALELENAALKDSLVTANAKIQLDATTISSLQAQMPKTPVLSPTTGAPLQQPPMSPSKRDEYYRTLEEKFSREAQERYLLERDYAALARTHEKLVTSHNAVVVELERLKMRFSAEEKRRQMPDNLDEHATDEKQALAARERAANINARISAGTSSLFRTAQGFSAAVVKGVTGGASAVIDGGAPAMMRRVSSSKSGRMRASSSASYADVDLYADDGVLAEDEDEDDEASYQRGLEMARLAAAKQREKEAKEDAIAKRLHWLKNEMEKWKGFQLDLTKSGGSAAAAGPVFEV</sequence>
<feature type="compositionally biased region" description="Basic and acidic residues" evidence="2">
    <location>
        <begin position="7"/>
        <end position="30"/>
    </location>
</feature>
<gene>
    <name evidence="3" type="ORF">LIPSTDRAFT_537</name>
</gene>
<dbReference type="OrthoDB" id="10460710at2759"/>
<reference evidence="3 4" key="1">
    <citation type="journal article" date="2016" name="Proc. Natl. Acad. Sci. U.S.A.">
        <title>Comparative genomics of biotechnologically important yeasts.</title>
        <authorList>
            <person name="Riley R."/>
            <person name="Haridas S."/>
            <person name="Wolfe K.H."/>
            <person name="Lopes M.R."/>
            <person name="Hittinger C.T."/>
            <person name="Goeker M."/>
            <person name="Salamov A.A."/>
            <person name="Wisecaver J.H."/>
            <person name="Long T.M."/>
            <person name="Calvey C.H."/>
            <person name="Aerts A.L."/>
            <person name="Barry K.W."/>
            <person name="Choi C."/>
            <person name="Clum A."/>
            <person name="Coughlan A.Y."/>
            <person name="Deshpande S."/>
            <person name="Douglass A.P."/>
            <person name="Hanson S.J."/>
            <person name="Klenk H.-P."/>
            <person name="LaButti K.M."/>
            <person name="Lapidus A."/>
            <person name="Lindquist E.A."/>
            <person name="Lipzen A.M."/>
            <person name="Meier-Kolthoff J.P."/>
            <person name="Ohm R.A."/>
            <person name="Otillar R.P."/>
            <person name="Pangilinan J.L."/>
            <person name="Peng Y."/>
            <person name="Rokas A."/>
            <person name="Rosa C.A."/>
            <person name="Scheuner C."/>
            <person name="Sibirny A.A."/>
            <person name="Slot J.C."/>
            <person name="Stielow J.B."/>
            <person name="Sun H."/>
            <person name="Kurtzman C.P."/>
            <person name="Blackwell M."/>
            <person name="Grigoriev I.V."/>
            <person name="Jeffries T.W."/>
        </authorList>
    </citation>
    <scope>NUCLEOTIDE SEQUENCE [LARGE SCALE GENOMIC DNA]</scope>
    <source>
        <strain evidence="3 4">NRRL Y-11557</strain>
    </source>
</reference>
<feature type="coiled-coil region" evidence="1">
    <location>
        <begin position="108"/>
        <end position="142"/>
    </location>
</feature>
<organism evidence="3 4">
    <name type="scientific">Lipomyces starkeyi NRRL Y-11557</name>
    <dbReference type="NCBI Taxonomy" id="675824"/>
    <lineage>
        <taxon>Eukaryota</taxon>
        <taxon>Fungi</taxon>
        <taxon>Dikarya</taxon>
        <taxon>Ascomycota</taxon>
        <taxon>Saccharomycotina</taxon>
        <taxon>Lipomycetes</taxon>
        <taxon>Lipomycetales</taxon>
        <taxon>Lipomycetaceae</taxon>
        <taxon>Lipomyces</taxon>
    </lineage>
</organism>
<keyword evidence="4" id="KW-1185">Reference proteome</keyword>
<dbReference type="AlphaFoldDB" id="A0A1E3QFY7"/>
<feature type="region of interest" description="Disordered" evidence="2">
    <location>
        <begin position="1"/>
        <end position="103"/>
    </location>
</feature>
<evidence type="ECO:0000313" key="3">
    <source>
        <dbReference type="EMBL" id="ODQ76623.1"/>
    </source>
</evidence>
<dbReference type="Proteomes" id="UP000094385">
    <property type="component" value="Unassembled WGS sequence"/>
</dbReference>